<accession>A0ABY8UFB6</accession>
<evidence type="ECO:0000313" key="2">
    <source>
        <dbReference type="Proteomes" id="UP001244341"/>
    </source>
</evidence>
<dbReference type="EMBL" id="CP126218">
    <property type="protein sequence ID" value="WIA19980.1"/>
    <property type="molecule type" value="Genomic_DNA"/>
</dbReference>
<proteinExistence type="predicted"/>
<name>A0ABY8UFB6_TETOB</name>
<organism evidence="1 2">
    <name type="scientific">Tetradesmus obliquus</name>
    <name type="common">Green alga</name>
    <name type="synonym">Acutodesmus obliquus</name>
    <dbReference type="NCBI Taxonomy" id="3088"/>
    <lineage>
        <taxon>Eukaryota</taxon>
        <taxon>Viridiplantae</taxon>
        <taxon>Chlorophyta</taxon>
        <taxon>core chlorophytes</taxon>
        <taxon>Chlorophyceae</taxon>
        <taxon>CS clade</taxon>
        <taxon>Sphaeropleales</taxon>
        <taxon>Scenedesmaceae</taxon>
        <taxon>Tetradesmus</taxon>
    </lineage>
</organism>
<reference evidence="1 2" key="1">
    <citation type="submission" date="2023-05" db="EMBL/GenBank/DDBJ databases">
        <title>A 100% complete, gapless, phased diploid assembly of the Scenedesmus obliquus UTEX 3031 genome.</title>
        <authorList>
            <person name="Biondi T.C."/>
            <person name="Hanschen E.R."/>
            <person name="Kwon T."/>
            <person name="Eng W."/>
            <person name="Kruse C.P.S."/>
            <person name="Koehler S.I."/>
            <person name="Kunde Y."/>
            <person name="Gleasner C.D."/>
            <person name="You Mak K.T."/>
            <person name="Polle J."/>
            <person name="Hovde B.T."/>
            <person name="Starkenburg S.R."/>
        </authorList>
    </citation>
    <scope>NUCLEOTIDE SEQUENCE [LARGE SCALE GENOMIC DNA]</scope>
    <source>
        <strain evidence="1 2">DOE0152z</strain>
    </source>
</reference>
<protein>
    <submittedName>
        <fullName evidence="1">Uncharacterized protein</fullName>
    </submittedName>
</protein>
<evidence type="ECO:0000313" key="1">
    <source>
        <dbReference type="EMBL" id="WIA19980.1"/>
    </source>
</evidence>
<dbReference type="Proteomes" id="UP001244341">
    <property type="component" value="Chromosome 11b"/>
</dbReference>
<keyword evidence="2" id="KW-1185">Reference proteome</keyword>
<gene>
    <name evidence="1" type="ORF">OEZ85_005857</name>
</gene>
<sequence>MRQRTKAADRSMVMFAETTKEKVDKGGPPPAETACSLIVTLTYYGNDARVKYVAEIDMAAAINKTNGMCQYGVCAAVKAAPKGAAKVTSATAKTSKTFSDVCSAANCDDKACQTGVCTSGICSYSAAFDSIDCVDGPVPGKCRIGVCEGLKANIAAASQRHIEPVVFKAR</sequence>